<dbReference type="InterPro" id="IPR039468">
    <property type="entry name" value="WDR19_WD40_rpt"/>
</dbReference>
<name>A2DI60_TRIV3</name>
<dbReference type="GO" id="GO:0030991">
    <property type="term" value="C:intraciliary transport particle A"/>
    <property type="evidence" value="ECO:0000318"/>
    <property type="project" value="GO_Central"/>
</dbReference>
<reference evidence="11" key="1">
    <citation type="submission" date="2006-10" db="EMBL/GenBank/DDBJ databases">
        <authorList>
            <person name="Amadeo P."/>
            <person name="Zhao Q."/>
            <person name="Wortman J."/>
            <person name="Fraser-Liggett C."/>
            <person name="Carlton J."/>
        </authorList>
    </citation>
    <scope>NUCLEOTIDE SEQUENCE</scope>
    <source>
        <strain evidence="11">G3</strain>
    </source>
</reference>
<dbReference type="InterPro" id="IPR057855">
    <property type="entry name" value="Beta-prop_WDR19_1st"/>
</dbReference>
<protein>
    <submittedName>
        <fullName evidence="11">WD repeat protein, putative</fullName>
    </submittedName>
</protein>
<dbReference type="InterPro" id="IPR015943">
    <property type="entry name" value="WD40/YVTN_repeat-like_dom_sf"/>
</dbReference>
<evidence type="ECO:0000259" key="9">
    <source>
        <dbReference type="Pfam" id="PF23389"/>
    </source>
</evidence>
<dbReference type="GO" id="GO:0060271">
    <property type="term" value="P:cilium assembly"/>
    <property type="evidence" value="ECO:0000318"/>
    <property type="project" value="GO_Central"/>
</dbReference>
<dbReference type="InterPro" id="IPR040379">
    <property type="entry name" value="WDR19/dyf-2"/>
</dbReference>
<dbReference type="RefSeq" id="XP_001580842.1">
    <property type="nucleotide sequence ID" value="XM_001580792.1"/>
</dbReference>
<dbReference type="EMBL" id="DS113203">
    <property type="protein sequence ID" value="EAY19856.1"/>
    <property type="molecule type" value="Genomic_DNA"/>
</dbReference>
<dbReference type="SMR" id="A2DI60"/>
<dbReference type="KEGG" id="tva:5465386"/>
<dbReference type="Gene3D" id="2.130.10.10">
    <property type="entry name" value="YVTN repeat-like/Quinoprotein amine dehydrogenase"/>
    <property type="match status" value="2"/>
</dbReference>
<dbReference type="InterPro" id="IPR056168">
    <property type="entry name" value="TPR_IF140/IFT172/WDR19"/>
</dbReference>
<comment type="subcellular location">
    <subcellularLocation>
        <location evidence="1">Cell projection</location>
        <location evidence="1">Cilium</location>
    </subcellularLocation>
</comment>
<evidence type="ECO:0000313" key="12">
    <source>
        <dbReference type="Proteomes" id="UP000001542"/>
    </source>
</evidence>
<feature type="domain" description="IF140/IFT172/WDR19 TPR" evidence="10">
    <location>
        <begin position="641"/>
        <end position="875"/>
    </location>
</feature>
<keyword evidence="2" id="KW-0853">WD repeat</keyword>
<feature type="domain" description="WDR19 first beta-propeller" evidence="9">
    <location>
        <begin position="19"/>
        <end position="323"/>
    </location>
</feature>
<evidence type="ECO:0000259" key="7">
    <source>
        <dbReference type="Pfam" id="PF15911"/>
    </source>
</evidence>
<evidence type="ECO:0000256" key="5">
    <source>
        <dbReference type="ARBA" id="ARBA00023069"/>
    </source>
</evidence>
<keyword evidence="6" id="KW-0966">Cell projection</keyword>
<dbReference type="InterPro" id="IPR036322">
    <property type="entry name" value="WD40_repeat_dom_sf"/>
</dbReference>
<dbReference type="InterPro" id="IPR001680">
    <property type="entry name" value="WD40_rpt"/>
</dbReference>
<evidence type="ECO:0000259" key="10">
    <source>
        <dbReference type="Pfam" id="PF24762"/>
    </source>
</evidence>
<accession>A2DI60</accession>
<dbReference type="GO" id="GO:0005929">
    <property type="term" value="C:cilium"/>
    <property type="evidence" value="ECO:0000318"/>
    <property type="project" value="GO_Central"/>
</dbReference>
<dbReference type="PANTHER" id="PTHR14920">
    <property type="entry name" value="OSMOTIC AVOIDANCE ABNORMAL PROTEIN 1/WD REPEAT MEMBRANE PROTEIN"/>
    <property type="match status" value="1"/>
</dbReference>
<dbReference type="Gene3D" id="1.25.40.470">
    <property type="match status" value="1"/>
</dbReference>
<evidence type="ECO:0000256" key="1">
    <source>
        <dbReference type="ARBA" id="ARBA00004138"/>
    </source>
</evidence>
<dbReference type="InterPro" id="IPR053957">
    <property type="entry name" value="DUF2089_Zn_ribbon"/>
</dbReference>
<gene>
    <name evidence="11" type="ORF">TVAG_129640</name>
</gene>
<dbReference type="VEuPathDB" id="TrichDB:TVAGG3_0712540"/>
<feature type="domain" description="WDR19 WD40 repeat" evidence="7">
    <location>
        <begin position="350"/>
        <end position="611"/>
    </location>
</feature>
<dbReference type="PANTHER" id="PTHR14920:SF0">
    <property type="entry name" value="WD REPEAT DOMAIN 19"/>
    <property type="match status" value="1"/>
</dbReference>
<sequence length="1288" mass="143126">MQLIFRVGSAEIGNDAKPVIKWSRDSKYVAIYGNNNVVLVYDKNGAKLSTIPVANPKIMDWDAQSKILIITSANSNEITLHYMPKRDTLPIEAPFVPTWGQCSRRGSFLVVGSDKGMFWICDLNSRQSQSYQGTHDSAIVGGIWNSKGHICLCSEDNSISVSDMKGKVLARLDLGDVPIFPQFVTVDSTPTVAFTTKNTPTLYFWDYLKGKEPQKVTLEPSLGSIVRSGILTNGLVFIQFSFGKFVLVNFEYQQVLSRHAFSSSASAADIIRTTAIVGNGASVKVINIDDPKDITDDQIRFPDNTTGTVCSIAISPDGSLSCVGLTDSSVLIYLVEVPILAASSGPLAVYSQSLTSLTVYDMHKKSYRSFNVESQPQKIGVCLKTVAVAFNNNVWFYDTKTLEQTNKAELSGTIDDIQVSDTAYAVMLSGKVMLNYFDSTKKPFSFPDFDTASKVTAFSLTGFLLLLATDDGTLRIFNTRNQAYLDGYKHPNAIVAIQPNLSETRFVFIDSAHGVYSFNPIKRTAVPILEEGSGFDAVASLFDITDRNVFAVIAPKKVAIYHMTDQNYNGQSIRKLCEMEIPTLKVAIGVSNGTIIFIDSTSQEKSVQLTSYQSINEEKVDSVRELIAINRHRQALQIAIKLQDKAIIKEVAEAALDALNIEIAQEGFIACGEANMANQLEPVLKEEELSYLRGYVAMMRHDFNTAQKYFMESSRPQMTLDMRSALLQFDSALQLAEKFDPTRIPYLSYESARQNELTGNYAQAFQQYKNSLTTSGLKHQSRAGIIRCLIYTGKVEQGMKQLEKTKDTNLVTECARILEKLSAFLQAAQLYVQVQQYNSAAQCYLRANELNAAAELCQKVDDVKVLRSIGKQLERAGQLEGAASAFEKGSEWESLVRVLLKINLDRATAVARQHPTVQACRLVAEHCINLGNFRYAIEFLIISGQSEDAFRIAELHNRMDELADLIGDHGTVQQYEALGNYFAGKSDQLNAAKFFALAKDPQRAMNCYMADGSPAALDGALELAEKVPDKNLRDGLLEYLTANMKADDLRYLLRMFIIMKQFDEAAVTAQRISDEYRNRGDYKQARAIIFDIILQLMNHGFAVSAEMKQSLLIIHSYSLIKEMKDRDRVIEALLLRRVSKYASKFPTHAPQILAKTVAECSRAGFKKSAYEAATKLIAPEYEGRLQPDLMKKIVATVRRKVTTEEEEPKTPCPVCGTALAISELYCPACKTNIPFDSLTGMHMAGGDWCECPKCRFPASHKLMCELKTCPLCNEHIETPGIIQNPRIL</sequence>
<dbReference type="Proteomes" id="UP000001542">
    <property type="component" value="Unassembled WGS sequence"/>
</dbReference>
<evidence type="ECO:0000256" key="2">
    <source>
        <dbReference type="ARBA" id="ARBA00022574"/>
    </source>
</evidence>
<feature type="domain" description="DUF2089" evidence="8">
    <location>
        <begin position="1212"/>
        <end position="1233"/>
    </location>
</feature>
<keyword evidence="5" id="KW-0969">Cilium</keyword>
<dbReference type="Pfam" id="PF24762">
    <property type="entry name" value="TPR_IF140-IFT172"/>
    <property type="match status" value="1"/>
</dbReference>
<evidence type="ECO:0000259" key="8">
    <source>
        <dbReference type="Pfam" id="PF22747"/>
    </source>
</evidence>
<dbReference type="GO" id="GO:0035721">
    <property type="term" value="P:intraciliary retrograde transport"/>
    <property type="evidence" value="ECO:0000318"/>
    <property type="project" value="GO_Central"/>
</dbReference>
<dbReference type="Pfam" id="PF15911">
    <property type="entry name" value="Beta-prop_WDR19_2nd"/>
    <property type="match status" value="1"/>
</dbReference>
<evidence type="ECO:0000313" key="11">
    <source>
        <dbReference type="EMBL" id="EAY19856.1"/>
    </source>
</evidence>
<proteinExistence type="predicted"/>
<dbReference type="VEuPathDB" id="TrichDB:TVAG_129640"/>
<dbReference type="InParanoid" id="A2DI60"/>
<dbReference type="SUPFAM" id="SSF69322">
    <property type="entry name" value="Tricorn protease domain 2"/>
    <property type="match status" value="1"/>
</dbReference>
<dbReference type="eggNOG" id="KOG2247">
    <property type="taxonomic scope" value="Eukaryota"/>
</dbReference>
<dbReference type="Pfam" id="PF22747">
    <property type="entry name" value="Zn_ribbon_DUF2089"/>
    <property type="match status" value="1"/>
</dbReference>
<keyword evidence="4" id="KW-0802">TPR repeat</keyword>
<evidence type="ECO:0000256" key="6">
    <source>
        <dbReference type="ARBA" id="ARBA00023273"/>
    </source>
</evidence>
<dbReference type="STRING" id="5722.A2DI60"/>
<dbReference type="SMART" id="SM00320">
    <property type="entry name" value="WD40"/>
    <property type="match status" value="3"/>
</dbReference>
<keyword evidence="3" id="KW-0677">Repeat</keyword>
<dbReference type="Pfam" id="PF23389">
    <property type="entry name" value="Beta-prop_WDR19_1st"/>
    <property type="match status" value="1"/>
</dbReference>
<keyword evidence="12" id="KW-1185">Reference proteome</keyword>
<dbReference type="OrthoDB" id="10250638at2759"/>
<organism evidence="11 12">
    <name type="scientific">Trichomonas vaginalis (strain ATCC PRA-98 / G3)</name>
    <dbReference type="NCBI Taxonomy" id="412133"/>
    <lineage>
        <taxon>Eukaryota</taxon>
        <taxon>Metamonada</taxon>
        <taxon>Parabasalia</taxon>
        <taxon>Trichomonadida</taxon>
        <taxon>Trichomonadidae</taxon>
        <taxon>Trichomonas</taxon>
    </lineage>
</organism>
<dbReference type="SUPFAM" id="SSF50978">
    <property type="entry name" value="WD40 repeat-like"/>
    <property type="match status" value="1"/>
</dbReference>
<reference evidence="11" key="2">
    <citation type="journal article" date="2007" name="Science">
        <title>Draft genome sequence of the sexually transmitted pathogen Trichomonas vaginalis.</title>
        <authorList>
            <person name="Carlton J.M."/>
            <person name="Hirt R.P."/>
            <person name="Silva J.C."/>
            <person name="Delcher A.L."/>
            <person name="Schatz M."/>
            <person name="Zhao Q."/>
            <person name="Wortman J.R."/>
            <person name="Bidwell S.L."/>
            <person name="Alsmark U.C.M."/>
            <person name="Besteiro S."/>
            <person name="Sicheritz-Ponten T."/>
            <person name="Noel C.J."/>
            <person name="Dacks J.B."/>
            <person name="Foster P.G."/>
            <person name="Simillion C."/>
            <person name="Van de Peer Y."/>
            <person name="Miranda-Saavedra D."/>
            <person name="Barton G.J."/>
            <person name="Westrop G.D."/>
            <person name="Mueller S."/>
            <person name="Dessi D."/>
            <person name="Fiori P.L."/>
            <person name="Ren Q."/>
            <person name="Paulsen I."/>
            <person name="Zhang H."/>
            <person name="Bastida-Corcuera F.D."/>
            <person name="Simoes-Barbosa A."/>
            <person name="Brown M.T."/>
            <person name="Hayes R.D."/>
            <person name="Mukherjee M."/>
            <person name="Okumura C.Y."/>
            <person name="Schneider R."/>
            <person name="Smith A.J."/>
            <person name="Vanacova S."/>
            <person name="Villalvazo M."/>
            <person name="Haas B.J."/>
            <person name="Pertea M."/>
            <person name="Feldblyum T.V."/>
            <person name="Utterback T.R."/>
            <person name="Shu C.L."/>
            <person name="Osoegawa K."/>
            <person name="de Jong P.J."/>
            <person name="Hrdy I."/>
            <person name="Horvathova L."/>
            <person name="Zubacova Z."/>
            <person name="Dolezal P."/>
            <person name="Malik S.B."/>
            <person name="Logsdon J.M. Jr."/>
            <person name="Henze K."/>
            <person name="Gupta A."/>
            <person name="Wang C.C."/>
            <person name="Dunne R.L."/>
            <person name="Upcroft J.A."/>
            <person name="Upcroft P."/>
            <person name="White O."/>
            <person name="Salzberg S.L."/>
            <person name="Tang P."/>
            <person name="Chiu C.-H."/>
            <person name="Lee Y.-S."/>
            <person name="Embley T.M."/>
            <person name="Coombs G.H."/>
            <person name="Mottram J.C."/>
            <person name="Tachezy J."/>
            <person name="Fraser-Liggett C.M."/>
            <person name="Johnson P.J."/>
        </authorList>
    </citation>
    <scope>NUCLEOTIDE SEQUENCE [LARGE SCALE GENOMIC DNA]</scope>
    <source>
        <strain evidence="11">G3</strain>
    </source>
</reference>
<dbReference type="OMA" id="EANMANQ"/>
<evidence type="ECO:0000256" key="4">
    <source>
        <dbReference type="ARBA" id="ARBA00022803"/>
    </source>
</evidence>
<evidence type="ECO:0000256" key="3">
    <source>
        <dbReference type="ARBA" id="ARBA00022737"/>
    </source>
</evidence>